<accession>A0A084WLJ6</accession>
<dbReference type="EMBL" id="ATLV01024248">
    <property type="status" value="NOT_ANNOTATED_CDS"/>
    <property type="molecule type" value="Genomic_DNA"/>
</dbReference>
<dbReference type="VEuPathDB" id="VectorBase:ASIS006757"/>
<organism evidence="3">
    <name type="scientific">Anopheles sinensis</name>
    <name type="common">Mosquito</name>
    <dbReference type="NCBI Taxonomy" id="74873"/>
    <lineage>
        <taxon>Eukaryota</taxon>
        <taxon>Metazoa</taxon>
        <taxon>Ecdysozoa</taxon>
        <taxon>Arthropoda</taxon>
        <taxon>Hexapoda</taxon>
        <taxon>Insecta</taxon>
        <taxon>Pterygota</taxon>
        <taxon>Neoptera</taxon>
        <taxon>Endopterygota</taxon>
        <taxon>Diptera</taxon>
        <taxon>Nematocera</taxon>
        <taxon>Culicoidea</taxon>
        <taxon>Culicidae</taxon>
        <taxon>Anophelinae</taxon>
        <taxon>Anopheles</taxon>
    </lineage>
</organism>
<protein>
    <submittedName>
        <fullName evidence="3">AGAP006727-PA-like protein</fullName>
    </submittedName>
    <submittedName>
        <fullName evidence="4">COesterase domain-containing protein</fullName>
    </submittedName>
</protein>
<dbReference type="Gene3D" id="3.40.50.1820">
    <property type="entry name" value="alpha/beta hydrolase"/>
    <property type="match status" value="1"/>
</dbReference>
<dbReference type="Pfam" id="PF00135">
    <property type="entry name" value="COesterase"/>
    <property type="match status" value="1"/>
</dbReference>
<evidence type="ECO:0000259" key="2">
    <source>
        <dbReference type="Pfam" id="PF00135"/>
    </source>
</evidence>
<dbReference type="InterPro" id="IPR002018">
    <property type="entry name" value="CarbesteraseB"/>
</dbReference>
<dbReference type="OMA" id="NMEWVFQ"/>
<name>A0A084WLJ6_ANOSI</name>
<evidence type="ECO:0000313" key="3">
    <source>
        <dbReference type="EMBL" id="KFB51090.1"/>
    </source>
</evidence>
<evidence type="ECO:0000313" key="4">
    <source>
        <dbReference type="EnsemblMetazoa" id="ASIC019147-PA"/>
    </source>
</evidence>
<feature type="domain" description="Carboxylesterase type B" evidence="2">
    <location>
        <begin position="8"/>
        <end position="439"/>
    </location>
</feature>
<dbReference type="VEuPathDB" id="VectorBase:ASIC019147"/>
<dbReference type="PANTHER" id="PTHR11559">
    <property type="entry name" value="CARBOXYLESTERASE"/>
    <property type="match status" value="1"/>
</dbReference>
<gene>
    <name evidence="3" type="ORF">ZHAS_00019147</name>
</gene>
<dbReference type="EnsemblMetazoa" id="ASIC019147-RA">
    <property type="protein sequence ID" value="ASIC019147-PA"/>
    <property type="gene ID" value="ASIC019147"/>
</dbReference>
<proteinExistence type="predicted"/>
<dbReference type="STRING" id="74873.A0A084WLJ6"/>
<dbReference type="OrthoDB" id="19653at2759"/>
<reference evidence="3 5" key="1">
    <citation type="journal article" date="2014" name="BMC Genomics">
        <title>Genome sequence of Anopheles sinensis provides insight into genetics basis of mosquito competence for malaria parasites.</title>
        <authorList>
            <person name="Zhou D."/>
            <person name="Zhang D."/>
            <person name="Ding G."/>
            <person name="Shi L."/>
            <person name="Hou Q."/>
            <person name="Ye Y."/>
            <person name="Xu Y."/>
            <person name="Zhou H."/>
            <person name="Xiong C."/>
            <person name="Li S."/>
            <person name="Yu J."/>
            <person name="Hong S."/>
            <person name="Yu X."/>
            <person name="Zou P."/>
            <person name="Chen C."/>
            <person name="Chang X."/>
            <person name="Wang W."/>
            <person name="Lv Y."/>
            <person name="Sun Y."/>
            <person name="Ma L."/>
            <person name="Shen B."/>
            <person name="Zhu C."/>
        </authorList>
    </citation>
    <scope>NUCLEOTIDE SEQUENCE [LARGE SCALE GENOMIC DNA]</scope>
</reference>
<dbReference type="SUPFAM" id="SSF53474">
    <property type="entry name" value="alpha/beta-Hydrolases"/>
    <property type="match status" value="1"/>
</dbReference>
<keyword evidence="1" id="KW-0325">Glycoprotein</keyword>
<dbReference type="EMBL" id="KE525350">
    <property type="protein sequence ID" value="KFB51090.1"/>
    <property type="molecule type" value="Genomic_DNA"/>
</dbReference>
<dbReference type="AlphaFoldDB" id="A0A084WLJ6"/>
<sequence length="445" mass="49775">MRNIDRVNVKVRQGTVSGVKEKLPNGNAFCAFRGIPYAKPPVGELRFRAPQPLERFPYPVLDCSAERDVCFSRNMFTQELEGSEDCLHLNVYTPAPERCTKPLPVMVFIHGGAFLFGSGNGDCYSPEYLLQEDVVVVTLNYRLGALGFLHLPSQGIEGNAGLKDQLMVLKWVQDNISNFHGDPLNVTLFGESAGAASVHLHLLSPVSQRYFHRAICQSGISIMEWVMQLDSVNRTRTLARLIDPAARSDEEVYRTLLKADKVELMGLMLNTLTADEKRRGLPMPFKPVVEESIGPDTVVPVHPFVAMQQPNRIPPIPIMFGNNDREGTIMMMDAIRKLDLYDNDMARMIPRTVNVAPSSPASEQLGEEIKRFYCGSKGVTDETVNQLADLMTDYHFGILANTCAELHARHQPNSPMFYYNFSYDGELNMYKKVATTEHSRGVPCG</sequence>
<evidence type="ECO:0000313" key="5">
    <source>
        <dbReference type="Proteomes" id="UP000030765"/>
    </source>
</evidence>
<keyword evidence="5" id="KW-1185">Reference proteome</keyword>
<dbReference type="Proteomes" id="UP000030765">
    <property type="component" value="Unassembled WGS sequence"/>
</dbReference>
<dbReference type="InterPro" id="IPR029058">
    <property type="entry name" value="AB_hydrolase_fold"/>
</dbReference>
<reference evidence="4" key="2">
    <citation type="submission" date="2020-05" db="UniProtKB">
        <authorList>
            <consortium name="EnsemblMetazoa"/>
        </authorList>
    </citation>
    <scope>IDENTIFICATION</scope>
</reference>
<dbReference type="InterPro" id="IPR050309">
    <property type="entry name" value="Type-B_Carboxylest/Lipase"/>
</dbReference>
<evidence type="ECO:0000256" key="1">
    <source>
        <dbReference type="ARBA" id="ARBA00023180"/>
    </source>
</evidence>